<dbReference type="EnsemblPlants" id="evm.model.09.1294">
    <property type="protein sequence ID" value="cds.evm.model.09.1294"/>
    <property type="gene ID" value="evm.TU.09.1294"/>
</dbReference>
<protein>
    <submittedName>
        <fullName evidence="2">Uncharacterized protein</fullName>
    </submittedName>
</protein>
<evidence type="ECO:0000313" key="2">
    <source>
        <dbReference type="EnsemblPlants" id="cds.evm.model.09.1294"/>
    </source>
</evidence>
<dbReference type="EMBL" id="UZAU01000766">
    <property type="status" value="NOT_ANNOTATED_CDS"/>
    <property type="molecule type" value="Genomic_DNA"/>
</dbReference>
<keyword evidence="1" id="KW-0812">Transmembrane</keyword>
<organism evidence="2 3">
    <name type="scientific">Cannabis sativa</name>
    <name type="common">Hemp</name>
    <name type="synonym">Marijuana</name>
    <dbReference type="NCBI Taxonomy" id="3483"/>
    <lineage>
        <taxon>Eukaryota</taxon>
        <taxon>Viridiplantae</taxon>
        <taxon>Streptophyta</taxon>
        <taxon>Embryophyta</taxon>
        <taxon>Tracheophyta</taxon>
        <taxon>Spermatophyta</taxon>
        <taxon>Magnoliopsida</taxon>
        <taxon>eudicotyledons</taxon>
        <taxon>Gunneridae</taxon>
        <taxon>Pentapetalae</taxon>
        <taxon>rosids</taxon>
        <taxon>fabids</taxon>
        <taxon>Rosales</taxon>
        <taxon>Cannabaceae</taxon>
        <taxon>Cannabis</taxon>
    </lineage>
</organism>
<name>A0A803QDZ6_CANSA</name>
<feature type="transmembrane region" description="Helical" evidence="1">
    <location>
        <begin position="46"/>
        <end position="65"/>
    </location>
</feature>
<evidence type="ECO:0000256" key="1">
    <source>
        <dbReference type="SAM" id="Phobius"/>
    </source>
</evidence>
<sequence>MKVMGTHNNYNAVVAVLSLVGLGIGVDVEAIDSTIEKLRPPLHRMQIGGALFGSVLAAAASHCNSPFLQFDSTRQSSLWFFSLAMYCLLMSDIVIL</sequence>
<keyword evidence="1" id="KW-0472">Membrane</keyword>
<evidence type="ECO:0000313" key="3">
    <source>
        <dbReference type="Proteomes" id="UP000596661"/>
    </source>
</evidence>
<reference evidence="2" key="2">
    <citation type="submission" date="2021-03" db="UniProtKB">
        <authorList>
            <consortium name="EnsemblPlants"/>
        </authorList>
    </citation>
    <scope>IDENTIFICATION</scope>
</reference>
<proteinExistence type="predicted"/>
<keyword evidence="1" id="KW-1133">Transmembrane helix</keyword>
<reference evidence="2" key="1">
    <citation type="submission" date="2018-11" db="EMBL/GenBank/DDBJ databases">
        <authorList>
            <person name="Grassa J C."/>
        </authorList>
    </citation>
    <scope>NUCLEOTIDE SEQUENCE [LARGE SCALE GENOMIC DNA]</scope>
</reference>
<keyword evidence="3" id="KW-1185">Reference proteome</keyword>
<feature type="transmembrane region" description="Helical" evidence="1">
    <location>
        <begin position="77"/>
        <end position="95"/>
    </location>
</feature>
<dbReference type="AlphaFoldDB" id="A0A803QDZ6"/>
<dbReference type="Gramene" id="evm.model.09.1294">
    <property type="protein sequence ID" value="cds.evm.model.09.1294"/>
    <property type="gene ID" value="evm.TU.09.1294"/>
</dbReference>
<dbReference type="Proteomes" id="UP000596661">
    <property type="component" value="Chromosome 9"/>
</dbReference>
<accession>A0A803QDZ6</accession>